<reference evidence="2" key="1">
    <citation type="submission" date="2022-01" db="EMBL/GenBank/DDBJ databases">
        <authorList>
            <person name="Criscuolo A."/>
        </authorList>
    </citation>
    <scope>NUCLEOTIDE SEQUENCE</scope>
    <source>
        <strain evidence="2">CIP111893</strain>
    </source>
</reference>
<accession>A0ABN8GMC9</accession>
<evidence type="ECO:0000313" key="2">
    <source>
        <dbReference type="EMBL" id="CAH1210862.1"/>
    </source>
</evidence>
<comment type="caution">
    <text evidence="2">The sequence shown here is derived from an EMBL/GenBank/DDBJ whole genome shotgun (WGS) entry which is preliminary data.</text>
</comment>
<dbReference type="EMBL" id="CAKMMF010000018">
    <property type="protein sequence ID" value="CAH1210862.1"/>
    <property type="molecule type" value="Genomic_DNA"/>
</dbReference>
<sequence>MSKEKGLRAVKVWEGESGCGGEIGREGRDVMAMSDGR</sequence>
<protein>
    <submittedName>
        <fullName evidence="2">Uncharacterized protein</fullName>
    </submittedName>
</protein>
<evidence type="ECO:0000256" key="1">
    <source>
        <dbReference type="SAM" id="MobiDB-lite"/>
    </source>
</evidence>
<feature type="region of interest" description="Disordered" evidence="1">
    <location>
        <begin position="18"/>
        <end position="37"/>
    </location>
</feature>
<proteinExistence type="predicted"/>
<evidence type="ECO:0000313" key="3">
    <source>
        <dbReference type="Proteomes" id="UP000838686"/>
    </source>
</evidence>
<organism evidence="2 3">
    <name type="scientific">Paenibacillus plantiphilus</name>
    <dbReference type="NCBI Taxonomy" id="2905650"/>
    <lineage>
        <taxon>Bacteria</taxon>
        <taxon>Bacillati</taxon>
        <taxon>Bacillota</taxon>
        <taxon>Bacilli</taxon>
        <taxon>Bacillales</taxon>
        <taxon>Paenibacillaceae</taxon>
        <taxon>Paenibacillus</taxon>
    </lineage>
</organism>
<keyword evidence="3" id="KW-1185">Reference proteome</keyword>
<dbReference type="Proteomes" id="UP000838686">
    <property type="component" value="Unassembled WGS sequence"/>
</dbReference>
<name>A0ABN8GMC9_9BACL</name>
<gene>
    <name evidence="2" type="ORF">PAECIP111893_03306</name>
</gene>